<keyword evidence="5" id="KW-0418">Kinase</keyword>
<keyword evidence="4" id="KW-0547">Nucleotide-binding</keyword>
<dbReference type="Gene3D" id="1.10.510.10">
    <property type="entry name" value="Transferase(Phosphotransferase) domain 1"/>
    <property type="match status" value="1"/>
</dbReference>
<accession>A0A345HTF9</accession>
<dbReference type="KEGG" id="spad:DVK44_22610"/>
<feature type="domain" description="Protein kinase" evidence="8">
    <location>
        <begin position="14"/>
        <end position="349"/>
    </location>
</feature>
<dbReference type="PROSITE" id="PS50011">
    <property type="entry name" value="PROTEIN_KINASE_DOM"/>
    <property type="match status" value="1"/>
</dbReference>
<dbReference type="OrthoDB" id="7061676at2"/>
<keyword evidence="6" id="KW-0067">ATP-binding</keyword>
<evidence type="ECO:0000256" key="4">
    <source>
        <dbReference type="ARBA" id="ARBA00022741"/>
    </source>
</evidence>
<dbReference type="EC" id="2.7.11.1" evidence="1"/>
<evidence type="ECO:0000256" key="5">
    <source>
        <dbReference type="ARBA" id="ARBA00022777"/>
    </source>
</evidence>
<protein>
    <recommendedName>
        <fullName evidence="1">non-specific serine/threonine protein kinase</fullName>
        <ecNumber evidence="1">2.7.11.1</ecNumber>
    </recommendedName>
</protein>
<organism evidence="9 10">
    <name type="scientific">Streptomyces paludis</name>
    <dbReference type="NCBI Taxonomy" id="2282738"/>
    <lineage>
        <taxon>Bacteria</taxon>
        <taxon>Bacillati</taxon>
        <taxon>Actinomycetota</taxon>
        <taxon>Actinomycetes</taxon>
        <taxon>Kitasatosporales</taxon>
        <taxon>Streptomycetaceae</taxon>
        <taxon>Streptomyces</taxon>
    </lineage>
</organism>
<evidence type="ECO:0000256" key="2">
    <source>
        <dbReference type="ARBA" id="ARBA00022527"/>
    </source>
</evidence>
<keyword evidence="3" id="KW-0808">Transferase</keyword>
<evidence type="ECO:0000313" key="10">
    <source>
        <dbReference type="Proteomes" id="UP000253868"/>
    </source>
</evidence>
<evidence type="ECO:0000259" key="8">
    <source>
        <dbReference type="PROSITE" id="PS50011"/>
    </source>
</evidence>
<dbReference type="PANTHER" id="PTHR43289">
    <property type="entry name" value="MITOGEN-ACTIVATED PROTEIN KINASE KINASE KINASE 20-RELATED"/>
    <property type="match status" value="1"/>
</dbReference>
<evidence type="ECO:0000256" key="7">
    <source>
        <dbReference type="SAM" id="MobiDB-lite"/>
    </source>
</evidence>
<dbReference type="InterPro" id="IPR000719">
    <property type="entry name" value="Prot_kinase_dom"/>
</dbReference>
<evidence type="ECO:0000256" key="6">
    <source>
        <dbReference type="ARBA" id="ARBA00022840"/>
    </source>
</evidence>
<name>A0A345HTF9_9ACTN</name>
<dbReference type="GO" id="GO:0004674">
    <property type="term" value="F:protein serine/threonine kinase activity"/>
    <property type="evidence" value="ECO:0007669"/>
    <property type="project" value="UniProtKB-KW"/>
</dbReference>
<proteinExistence type="predicted"/>
<dbReference type="SUPFAM" id="SSF56112">
    <property type="entry name" value="Protein kinase-like (PK-like)"/>
    <property type="match status" value="1"/>
</dbReference>
<dbReference type="GO" id="GO:0005524">
    <property type="term" value="F:ATP binding"/>
    <property type="evidence" value="ECO:0007669"/>
    <property type="project" value="UniProtKB-KW"/>
</dbReference>
<dbReference type="PANTHER" id="PTHR43289:SF6">
    <property type="entry name" value="SERINE_THREONINE-PROTEIN KINASE NEKL-3"/>
    <property type="match status" value="1"/>
</dbReference>
<dbReference type="SMART" id="SM00220">
    <property type="entry name" value="S_TKc"/>
    <property type="match status" value="1"/>
</dbReference>
<evidence type="ECO:0000313" key="9">
    <source>
        <dbReference type="EMBL" id="AXG79983.1"/>
    </source>
</evidence>
<dbReference type="InterPro" id="IPR011009">
    <property type="entry name" value="Kinase-like_dom_sf"/>
</dbReference>
<keyword evidence="2" id="KW-0723">Serine/threonine-protein kinase</keyword>
<evidence type="ECO:0000256" key="1">
    <source>
        <dbReference type="ARBA" id="ARBA00012513"/>
    </source>
</evidence>
<dbReference type="AlphaFoldDB" id="A0A345HTF9"/>
<gene>
    <name evidence="9" type="ORF">DVK44_22610</name>
</gene>
<dbReference type="Pfam" id="PF00069">
    <property type="entry name" value="Pkinase"/>
    <property type="match status" value="1"/>
</dbReference>
<feature type="region of interest" description="Disordered" evidence="7">
    <location>
        <begin position="154"/>
        <end position="186"/>
    </location>
</feature>
<dbReference type="EMBL" id="CP031194">
    <property type="protein sequence ID" value="AXG79983.1"/>
    <property type="molecule type" value="Genomic_DNA"/>
</dbReference>
<dbReference type="RefSeq" id="WP_114661307.1">
    <property type="nucleotide sequence ID" value="NZ_CP031194.1"/>
</dbReference>
<evidence type="ECO:0000256" key="3">
    <source>
        <dbReference type="ARBA" id="ARBA00022679"/>
    </source>
</evidence>
<dbReference type="Proteomes" id="UP000253868">
    <property type="component" value="Chromosome"/>
</dbReference>
<sequence>MVRGRGRGERRDYALDPARWKHGGQADIFLATHKTTRTRVVYKRRTSSLDDPIARMKREIEISQVLEGHAHFMPILDANANEDWIVMPIAEATAAERQNELRNPQRILGLVNSLIDVLSTAHQHDWLHRDITPYNVLLLDGRWMLADWGLVRRPRGQTTKPDRTRSSIGTEGFAAPELSTSPHNASPASDIYSIGRLVAWALTGERPRPNVPLYPGPEWGAWRTVVRQTTEQEPQNRPQTVQSLLALINSQLAGPSVSLESRVRTLLVGAKEGEGDAVRDVIGLAVEHPRHYDLHLQSLTALPPAPAVQHFISSPARAATVLGSLANLVNGDGSRRVQFGEANLTALWLQQIVAEAAALEAWDLLDESVRCMLIWDGAWDQWKAQNQIAPWLRQLSGHAAQIAADALQAHPSSARHFGRLLQDDAIHRAIHHAIQEAIDRSRF</sequence>
<keyword evidence="10" id="KW-1185">Reference proteome</keyword>
<reference evidence="10" key="1">
    <citation type="submission" date="2018-07" db="EMBL/GenBank/DDBJ databases">
        <authorList>
            <person name="Zhao J."/>
        </authorList>
    </citation>
    <scope>NUCLEOTIDE SEQUENCE [LARGE SCALE GENOMIC DNA]</scope>
    <source>
        <strain evidence="10">GSSD-12</strain>
    </source>
</reference>